<dbReference type="SUPFAM" id="SSF47571">
    <property type="entry name" value="Cloroperoxidase"/>
    <property type="match status" value="1"/>
</dbReference>
<evidence type="ECO:0000256" key="4">
    <source>
        <dbReference type="ARBA" id="ARBA00022723"/>
    </source>
</evidence>
<feature type="domain" description="Heme haloperoxidase family profile" evidence="9">
    <location>
        <begin position="80"/>
        <end position="316"/>
    </location>
</feature>
<keyword evidence="3" id="KW-0349">Heme</keyword>
<evidence type="ECO:0000256" key="6">
    <source>
        <dbReference type="ARBA" id="ARBA00023004"/>
    </source>
</evidence>
<dbReference type="EMBL" id="LFZO01000125">
    <property type="protein sequence ID" value="KXT13212.1"/>
    <property type="molecule type" value="Genomic_DNA"/>
</dbReference>
<dbReference type="Proteomes" id="UP000073492">
    <property type="component" value="Unassembled WGS sequence"/>
</dbReference>
<feature type="signal peptide" evidence="8">
    <location>
        <begin position="1"/>
        <end position="16"/>
    </location>
</feature>
<comment type="cofactor">
    <cofactor evidence="1">
        <name>heme b</name>
        <dbReference type="ChEBI" id="CHEBI:60344"/>
    </cofactor>
</comment>
<evidence type="ECO:0000313" key="10">
    <source>
        <dbReference type="EMBL" id="KXT13213.1"/>
    </source>
</evidence>
<evidence type="ECO:0000256" key="7">
    <source>
        <dbReference type="ARBA" id="ARBA00025795"/>
    </source>
</evidence>
<evidence type="ECO:0000256" key="8">
    <source>
        <dbReference type="SAM" id="SignalP"/>
    </source>
</evidence>
<dbReference type="GO" id="GO:0004601">
    <property type="term" value="F:peroxidase activity"/>
    <property type="evidence" value="ECO:0007669"/>
    <property type="project" value="UniProtKB-KW"/>
</dbReference>
<evidence type="ECO:0000259" key="9">
    <source>
        <dbReference type="PROSITE" id="PS51405"/>
    </source>
</evidence>
<comment type="similarity">
    <text evidence="7">Belongs to the chloroperoxidase family.</text>
</comment>
<accession>A0A139IEQ6</accession>
<dbReference type="OrthoDB" id="407298at2759"/>
<feature type="chain" id="PRO_5007807013" description="Heme haloperoxidase family profile domain-containing protein" evidence="8">
    <location>
        <begin position="17"/>
        <end position="434"/>
    </location>
</feature>
<evidence type="ECO:0000256" key="1">
    <source>
        <dbReference type="ARBA" id="ARBA00001970"/>
    </source>
</evidence>
<keyword evidence="6" id="KW-0408">Iron</keyword>
<dbReference type="PANTHER" id="PTHR33577:SF1">
    <property type="entry name" value="HEME HALOPEROXIDASE FAMILY PROFILE DOMAIN-CONTAINING PROTEIN"/>
    <property type="match status" value="1"/>
</dbReference>
<evidence type="ECO:0000256" key="3">
    <source>
        <dbReference type="ARBA" id="ARBA00022617"/>
    </source>
</evidence>
<comment type="caution">
    <text evidence="10">The sequence shown here is derived from an EMBL/GenBank/DDBJ whole genome shotgun (WGS) entry which is preliminary data.</text>
</comment>
<dbReference type="AlphaFoldDB" id="A0A139IEQ6"/>
<gene>
    <name evidence="10" type="ORF">AC579_2573</name>
</gene>
<dbReference type="PANTHER" id="PTHR33577">
    <property type="entry name" value="STERIGMATOCYSTIN BIOSYNTHESIS PEROXIDASE STCC-RELATED"/>
    <property type="match status" value="1"/>
</dbReference>
<dbReference type="Pfam" id="PF01328">
    <property type="entry name" value="Peroxidase_2"/>
    <property type="match status" value="1"/>
</dbReference>
<dbReference type="EMBL" id="LFZO01000125">
    <property type="protein sequence ID" value="KXT13213.1"/>
    <property type="molecule type" value="Genomic_DNA"/>
</dbReference>
<evidence type="ECO:0000256" key="5">
    <source>
        <dbReference type="ARBA" id="ARBA00023002"/>
    </source>
</evidence>
<organism evidence="10 11">
    <name type="scientific">Pseudocercospora musae</name>
    <dbReference type="NCBI Taxonomy" id="113226"/>
    <lineage>
        <taxon>Eukaryota</taxon>
        <taxon>Fungi</taxon>
        <taxon>Dikarya</taxon>
        <taxon>Ascomycota</taxon>
        <taxon>Pezizomycotina</taxon>
        <taxon>Dothideomycetes</taxon>
        <taxon>Dothideomycetidae</taxon>
        <taxon>Mycosphaerellales</taxon>
        <taxon>Mycosphaerellaceae</taxon>
        <taxon>Pseudocercospora</taxon>
    </lineage>
</organism>
<dbReference type="Gene3D" id="1.10.489.10">
    <property type="entry name" value="Chloroperoxidase-like"/>
    <property type="match status" value="1"/>
</dbReference>
<dbReference type="GO" id="GO:0046872">
    <property type="term" value="F:metal ion binding"/>
    <property type="evidence" value="ECO:0007669"/>
    <property type="project" value="UniProtKB-KW"/>
</dbReference>
<name>A0A139IEQ6_9PEZI</name>
<sequence>MKTVAVTALMAGAAMAWPMNMDMITGPLQEGAKAKWLEARDMLEASIAERQAIASPQGAGALPLVPPPFDAKAQYVSNQGAHAFIAPGPGDERGECPGLNAMANHGYIPRNGRATIQQFIDGTETAFGMAKDLGGFLAIFGAVVDGDGASWSIGGLPHTGILGSHNNYETDSSPIKSDLNQYGSNTKFVMSQFQNLYNRQPNAATANYNLDVLRQFRKDRFTESVNKNPYFAYLPFGGIEVSQAAFTFIYRFMSNKSAENPEGILNKDVLKSFMSVTGPENNLKHTPGYERIPDNWYKRNPSDEYSIPYFQTDILYFAAADPRVLSVGCNKGKVNTYSPIDPATLTGGAYTAQQVAANPLCFASAFTKAEIPLITGLQLNNPLVAPLVSALNSATSGMNCATIGAVNQSALTACPGFSFYGGPSGPVAPGAIQS</sequence>
<keyword evidence="5" id="KW-0560">Oxidoreductase</keyword>
<keyword evidence="2" id="KW-0575">Peroxidase</keyword>
<protein>
    <recommendedName>
        <fullName evidence="9">Heme haloperoxidase family profile domain-containing protein</fullName>
    </recommendedName>
</protein>
<dbReference type="InterPro" id="IPR036851">
    <property type="entry name" value="Chloroperoxidase-like_sf"/>
</dbReference>
<evidence type="ECO:0000313" key="11">
    <source>
        <dbReference type="Proteomes" id="UP000073492"/>
    </source>
</evidence>
<evidence type="ECO:0000256" key="2">
    <source>
        <dbReference type="ARBA" id="ARBA00022559"/>
    </source>
</evidence>
<reference evidence="10 11" key="1">
    <citation type="submission" date="2015-07" db="EMBL/GenBank/DDBJ databases">
        <title>Comparative genomics of the Sigatoka disease complex on banana suggests a link between parallel evolutionary changes in Pseudocercospora fijiensis and Pseudocercospora eumusae and increased virulence on the banana host.</title>
        <authorList>
            <person name="Chang T.-C."/>
            <person name="Salvucci A."/>
            <person name="Crous P.W."/>
            <person name="Stergiopoulos I."/>
        </authorList>
    </citation>
    <scope>NUCLEOTIDE SEQUENCE [LARGE SCALE GENOMIC DNA]</scope>
    <source>
        <strain evidence="10 11">CBS 116634</strain>
    </source>
</reference>
<dbReference type="InterPro" id="IPR000028">
    <property type="entry name" value="Chloroperoxidase"/>
</dbReference>
<dbReference type="PROSITE" id="PS51405">
    <property type="entry name" value="HEME_HALOPEROXIDASE"/>
    <property type="match status" value="1"/>
</dbReference>
<proteinExistence type="inferred from homology"/>
<keyword evidence="4" id="KW-0479">Metal-binding</keyword>
<keyword evidence="8" id="KW-0732">Signal</keyword>
<keyword evidence="11" id="KW-1185">Reference proteome</keyword>